<proteinExistence type="inferred from homology"/>
<protein>
    <recommendedName>
        <fullName evidence="2">Pachytene checkpoint protein 2 homolog</fullName>
    </recommendedName>
</protein>
<evidence type="ECO:0000313" key="9">
    <source>
        <dbReference type="Proteomes" id="UP001314263"/>
    </source>
</evidence>
<evidence type="ECO:0000256" key="3">
    <source>
        <dbReference type="ARBA" id="ARBA00022741"/>
    </source>
</evidence>
<dbReference type="GO" id="GO:0051598">
    <property type="term" value="P:meiotic recombination checkpoint signaling"/>
    <property type="evidence" value="ECO:0007669"/>
    <property type="project" value="TreeGrafter"/>
</dbReference>
<sequence length="439" mass="47969">MHEPNSPASSDDSVLIRLEVLQASTSSADPNLVSKHVEQLLRSRRLKYSNECIPFAAEDGDFLSKHVVSISIVDTETDQEAPQGTHLLFWQVQLEIHVFQLSEEGPADDDEPEDDVSTYRDWLLPALDFHSLWDSLIYEGDIKSRLLQYASTAILFGEREVDPSLVSFNRTVLLHGPPGTGKTTLCKALAHKLTVRFSHRFARGQLIEVNAHSLFSKWFSESGKLVSRLFAKITELVEEEDSLVCVLLDEVESLTRARSAAVSGSEPADAIRAVNALLTQLDALKAHPNVLVLTTSNITGAIDLAFVDRADIKAYVGPPGIQARYEILRSCLAELQRVGVLSSSAPAPPLYTTAMQTSMACMAGEDGRSEGEMAAGRSLLRAAEACEGFSGRMLRKLPFLAHAGAAANRKSQELDCEAFAQRLTQAAQQETSDRGCMDG</sequence>
<dbReference type="CDD" id="cd19508">
    <property type="entry name" value="RecA-like_Pch2-like"/>
    <property type="match status" value="1"/>
</dbReference>
<reference evidence="8 9" key="1">
    <citation type="submission" date="2023-10" db="EMBL/GenBank/DDBJ databases">
        <authorList>
            <person name="Maclean D."/>
            <person name="Macfadyen A."/>
        </authorList>
    </citation>
    <scope>NUCLEOTIDE SEQUENCE [LARGE SCALE GENOMIC DNA]</scope>
</reference>
<dbReference type="Gene3D" id="3.40.50.300">
    <property type="entry name" value="P-loop containing nucleotide triphosphate hydrolases"/>
    <property type="match status" value="1"/>
</dbReference>
<evidence type="ECO:0000313" key="8">
    <source>
        <dbReference type="EMBL" id="CAK0750807.1"/>
    </source>
</evidence>
<evidence type="ECO:0000256" key="5">
    <source>
        <dbReference type="ARBA" id="ARBA00023254"/>
    </source>
</evidence>
<keyword evidence="4 6" id="KW-0067">ATP-binding</keyword>
<dbReference type="SUPFAM" id="SSF52540">
    <property type="entry name" value="P-loop containing nucleoside triphosphate hydrolases"/>
    <property type="match status" value="1"/>
</dbReference>
<dbReference type="PANTHER" id="PTHR45991">
    <property type="entry name" value="PACHYTENE CHECKPOINT PROTEIN 2"/>
    <property type="match status" value="1"/>
</dbReference>
<dbReference type="PANTHER" id="PTHR45991:SF1">
    <property type="entry name" value="PACHYTENE CHECKPOINT PROTEIN 2 HOMOLOG"/>
    <property type="match status" value="1"/>
</dbReference>
<keyword evidence="9" id="KW-1185">Reference proteome</keyword>
<dbReference type="EMBL" id="CAUYUE010000003">
    <property type="protein sequence ID" value="CAK0750807.1"/>
    <property type="molecule type" value="Genomic_DNA"/>
</dbReference>
<name>A0AAV1HUZ6_9CHLO</name>
<dbReference type="GO" id="GO:0007131">
    <property type="term" value="P:reciprocal meiotic recombination"/>
    <property type="evidence" value="ECO:0007669"/>
    <property type="project" value="TreeGrafter"/>
</dbReference>
<keyword evidence="3 6" id="KW-0547">Nucleotide-binding</keyword>
<comment type="similarity">
    <text evidence="1">Belongs to the AAA ATPase family. PCH2 subfamily.</text>
</comment>
<dbReference type="AlphaFoldDB" id="A0AAV1HUZ6"/>
<gene>
    <name evidence="8" type="ORF">CVIRNUC_002019</name>
</gene>
<dbReference type="Pfam" id="PF23242">
    <property type="entry name" value="AAA_lid_TRIP13_C"/>
    <property type="match status" value="1"/>
</dbReference>
<evidence type="ECO:0000259" key="7">
    <source>
        <dbReference type="SMART" id="SM00382"/>
    </source>
</evidence>
<dbReference type="InterPro" id="IPR044539">
    <property type="entry name" value="Pch2-like"/>
</dbReference>
<evidence type="ECO:0000256" key="6">
    <source>
        <dbReference type="RuleBase" id="RU003651"/>
    </source>
</evidence>
<dbReference type="Proteomes" id="UP001314263">
    <property type="component" value="Unassembled WGS sequence"/>
</dbReference>
<dbReference type="Pfam" id="PF23563">
    <property type="entry name" value="TRIP13_N"/>
    <property type="match status" value="1"/>
</dbReference>
<evidence type="ECO:0000256" key="4">
    <source>
        <dbReference type="ARBA" id="ARBA00022840"/>
    </source>
</evidence>
<feature type="domain" description="AAA+ ATPase" evidence="7">
    <location>
        <begin position="168"/>
        <end position="320"/>
    </location>
</feature>
<dbReference type="InterPro" id="IPR003959">
    <property type="entry name" value="ATPase_AAA_core"/>
</dbReference>
<dbReference type="InterPro" id="IPR003960">
    <property type="entry name" value="ATPase_AAA_CS"/>
</dbReference>
<dbReference type="GO" id="GO:0016887">
    <property type="term" value="F:ATP hydrolysis activity"/>
    <property type="evidence" value="ECO:0007669"/>
    <property type="project" value="InterPro"/>
</dbReference>
<accession>A0AAV1HUZ6</accession>
<dbReference type="PROSITE" id="PS00674">
    <property type="entry name" value="AAA"/>
    <property type="match status" value="1"/>
</dbReference>
<dbReference type="GO" id="GO:0005694">
    <property type="term" value="C:chromosome"/>
    <property type="evidence" value="ECO:0007669"/>
    <property type="project" value="TreeGrafter"/>
</dbReference>
<dbReference type="Pfam" id="PF00004">
    <property type="entry name" value="AAA"/>
    <property type="match status" value="1"/>
</dbReference>
<keyword evidence="5" id="KW-0469">Meiosis</keyword>
<dbReference type="InterPro" id="IPR058249">
    <property type="entry name" value="Pch2_C"/>
</dbReference>
<dbReference type="SMART" id="SM00382">
    <property type="entry name" value="AAA"/>
    <property type="match status" value="1"/>
</dbReference>
<evidence type="ECO:0000256" key="2">
    <source>
        <dbReference type="ARBA" id="ARBA00022364"/>
    </source>
</evidence>
<comment type="caution">
    <text evidence="8">The sequence shown here is derived from an EMBL/GenBank/DDBJ whole genome shotgun (WGS) entry which is preliminary data.</text>
</comment>
<dbReference type="GO" id="GO:0005524">
    <property type="term" value="F:ATP binding"/>
    <property type="evidence" value="ECO:0007669"/>
    <property type="project" value="UniProtKB-KW"/>
</dbReference>
<organism evidence="8 9">
    <name type="scientific">Coccomyxa viridis</name>
    <dbReference type="NCBI Taxonomy" id="1274662"/>
    <lineage>
        <taxon>Eukaryota</taxon>
        <taxon>Viridiplantae</taxon>
        <taxon>Chlorophyta</taxon>
        <taxon>core chlorophytes</taxon>
        <taxon>Trebouxiophyceae</taxon>
        <taxon>Trebouxiophyceae incertae sedis</taxon>
        <taxon>Coccomyxaceae</taxon>
        <taxon>Coccomyxa</taxon>
    </lineage>
</organism>
<dbReference type="FunFam" id="3.40.50.300:FF:000680">
    <property type="entry name" value="pachytene checkpoint protein 2 homolog"/>
    <property type="match status" value="1"/>
</dbReference>
<dbReference type="InterPro" id="IPR027417">
    <property type="entry name" value="P-loop_NTPase"/>
</dbReference>
<evidence type="ECO:0000256" key="1">
    <source>
        <dbReference type="ARBA" id="ARBA00007271"/>
    </source>
</evidence>
<dbReference type="InterPro" id="IPR003593">
    <property type="entry name" value="AAA+_ATPase"/>
</dbReference>
<dbReference type="GO" id="GO:0005634">
    <property type="term" value="C:nucleus"/>
    <property type="evidence" value="ECO:0007669"/>
    <property type="project" value="TreeGrafter"/>
</dbReference>